<dbReference type="SUPFAM" id="SSF69593">
    <property type="entry name" value="Glycerol-3-phosphate (1)-acyltransferase"/>
    <property type="match status" value="1"/>
</dbReference>
<evidence type="ECO:0000259" key="4">
    <source>
        <dbReference type="SMART" id="SM00563"/>
    </source>
</evidence>
<evidence type="ECO:0000313" key="5">
    <source>
        <dbReference type="EMBL" id="OIQ89828.1"/>
    </source>
</evidence>
<dbReference type="PANTHER" id="PTHR10434:SF40">
    <property type="entry name" value="1-ACYL-SN-GLYCEROL-3-PHOSPHATE ACYLTRANSFERASE"/>
    <property type="match status" value="1"/>
</dbReference>
<comment type="caution">
    <text evidence="5">The sequence shown here is derived from an EMBL/GenBank/DDBJ whole genome shotgun (WGS) entry which is preliminary data.</text>
</comment>
<protein>
    <submittedName>
        <fullName evidence="5">1-acyl-sn-glycerol-3-phosphate acyltransferase</fullName>
        <ecNumber evidence="5">2.3.1.-</ecNumber>
    </submittedName>
</protein>
<dbReference type="GO" id="GO:0003841">
    <property type="term" value="F:1-acylglycerol-3-phosphate O-acyltransferase activity"/>
    <property type="evidence" value="ECO:0007669"/>
    <property type="project" value="TreeGrafter"/>
</dbReference>
<accession>A0A1J5RCI5</accession>
<dbReference type="InterPro" id="IPR002123">
    <property type="entry name" value="Plipid/glycerol_acylTrfase"/>
</dbReference>
<dbReference type="EMBL" id="MLJW01000314">
    <property type="protein sequence ID" value="OIQ89828.1"/>
    <property type="molecule type" value="Genomic_DNA"/>
</dbReference>
<keyword evidence="2 5" id="KW-0012">Acyltransferase</keyword>
<gene>
    <name evidence="5" type="primary">plsC_12</name>
    <name evidence="5" type="ORF">GALL_282580</name>
</gene>
<reference evidence="5" key="1">
    <citation type="submission" date="2016-10" db="EMBL/GenBank/DDBJ databases">
        <title>Sequence of Gallionella enrichment culture.</title>
        <authorList>
            <person name="Poehlein A."/>
            <person name="Muehling M."/>
            <person name="Daniel R."/>
        </authorList>
    </citation>
    <scope>NUCLEOTIDE SEQUENCE</scope>
</reference>
<evidence type="ECO:0000256" key="2">
    <source>
        <dbReference type="ARBA" id="ARBA00023315"/>
    </source>
</evidence>
<keyword evidence="3" id="KW-1133">Transmembrane helix</keyword>
<keyword evidence="3" id="KW-0812">Transmembrane</keyword>
<feature type="transmembrane region" description="Helical" evidence="3">
    <location>
        <begin position="46"/>
        <end position="68"/>
    </location>
</feature>
<dbReference type="Pfam" id="PF01553">
    <property type="entry name" value="Acyltransferase"/>
    <property type="match status" value="1"/>
</dbReference>
<dbReference type="AlphaFoldDB" id="A0A1J5RCI5"/>
<sequence>MPARRRAGAIRALAPMMQPEAESTRRRATADLPPVTLGLWLRSAAYMAWLIGTVIPYGTAAVLMSLFVRGTPLYRFCVGWVRMALWGAEAICGMRAHVQGMENLPDGPVILLAKHQSAWETLAFPVMMPRPMSFVFKRELLYVPFFGWALGRLDMVHIDRSRRAEAFSRVENQGRKLLQQGNWIIMFPEGTRIARGAKGSYKLGGTKLATVTGAPVVPIAVTSARCWPRQAFIKRPGVIEMSIGRPIDSVGRTPADLMLEVETWIEAEMHRLDPLAYAEPAPNHAATRPAA</sequence>
<proteinExistence type="predicted"/>
<dbReference type="EC" id="2.3.1.-" evidence="5"/>
<name>A0A1J5RCI5_9ZZZZ</name>
<dbReference type="SMART" id="SM00563">
    <property type="entry name" value="PlsC"/>
    <property type="match status" value="1"/>
</dbReference>
<dbReference type="PANTHER" id="PTHR10434">
    <property type="entry name" value="1-ACYL-SN-GLYCEROL-3-PHOSPHATE ACYLTRANSFERASE"/>
    <property type="match status" value="1"/>
</dbReference>
<keyword evidence="3" id="KW-0472">Membrane</keyword>
<feature type="domain" description="Phospholipid/glycerol acyltransferase" evidence="4">
    <location>
        <begin position="109"/>
        <end position="224"/>
    </location>
</feature>
<organism evidence="5">
    <name type="scientific">mine drainage metagenome</name>
    <dbReference type="NCBI Taxonomy" id="410659"/>
    <lineage>
        <taxon>unclassified sequences</taxon>
        <taxon>metagenomes</taxon>
        <taxon>ecological metagenomes</taxon>
    </lineage>
</organism>
<keyword evidence="1 5" id="KW-0808">Transferase</keyword>
<dbReference type="CDD" id="cd07989">
    <property type="entry name" value="LPLAT_AGPAT-like"/>
    <property type="match status" value="1"/>
</dbReference>
<dbReference type="GO" id="GO:0006654">
    <property type="term" value="P:phosphatidic acid biosynthetic process"/>
    <property type="evidence" value="ECO:0007669"/>
    <property type="project" value="TreeGrafter"/>
</dbReference>
<evidence type="ECO:0000256" key="3">
    <source>
        <dbReference type="SAM" id="Phobius"/>
    </source>
</evidence>
<evidence type="ECO:0000256" key="1">
    <source>
        <dbReference type="ARBA" id="ARBA00022679"/>
    </source>
</evidence>